<gene>
    <name evidence="10" type="ORF">DSM02_444</name>
</gene>
<evidence type="ECO:0000256" key="7">
    <source>
        <dbReference type="SAM" id="Coils"/>
    </source>
</evidence>
<feature type="coiled-coil region" evidence="7">
    <location>
        <begin position="166"/>
        <end position="200"/>
    </location>
</feature>
<dbReference type="InterPro" id="IPR023827">
    <property type="entry name" value="Peptidase_S8_Asp-AS"/>
</dbReference>
<dbReference type="PANTHER" id="PTHR43399:SF4">
    <property type="entry name" value="CELL WALL-ASSOCIATED PROTEASE"/>
    <property type="match status" value="1"/>
</dbReference>
<dbReference type="InterPro" id="IPR017308">
    <property type="entry name" value="Pept_S8_subtilisin_bacteroid"/>
</dbReference>
<accession>A0A4Q0PIM4</accession>
<dbReference type="PRINTS" id="PR00723">
    <property type="entry name" value="SUBTILISIN"/>
</dbReference>
<keyword evidence="4 5" id="KW-0720">Serine protease</keyword>
<keyword evidence="8" id="KW-0732">Signal</keyword>
<keyword evidence="2 5" id="KW-0645">Protease</keyword>
<feature type="active site" description="Charge relay system" evidence="5">
    <location>
        <position position="86"/>
    </location>
</feature>
<dbReference type="GO" id="GO:0006508">
    <property type="term" value="P:proteolysis"/>
    <property type="evidence" value="ECO:0007669"/>
    <property type="project" value="UniProtKB-KW"/>
</dbReference>
<keyword evidence="3 5" id="KW-0378">Hydrolase</keyword>
<evidence type="ECO:0000259" key="9">
    <source>
        <dbReference type="Pfam" id="PF00082"/>
    </source>
</evidence>
<dbReference type="InterPro" id="IPR015500">
    <property type="entry name" value="Peptidase_S8_subtilisin-rel"/>
</dbReference>
<evidence type="ECO:0000256" key="6">
    <source>
        <dbReference type="RuleBase" id="RU003355"/>
    </source>
</evidence>
<dbReference type="CDD" id="cd07483">
    <property type="entry name" value="Peptidases_S8_Subtilisin_Novo-like"/>
    <property type="match status" value="1"/>
</dbReference>
<keyword evidence="11" id="KW-1185">Reference proteome</keyword>
<feature type="domain" description="Peptidase S8/S53" evidence="9">
    <location>
        <begin position="77"/>
        <end position="508"/>
    </location>
</feature>
<dbReference type="Proteomes" id="UP000289859">
    <property type="component" value="Unassembled WGS sequence"/>
</dbReference>
<organism evidence="10 11">
    <name type="scientific">Leeuwenhoekiella polynyae</name>
    <dbReference type="NCBI Taxonomy" id="1550906"/>
    <lineage>
        <taxon>Bacteria</taxon>
        <taxon>Pseudomonadati</taxon>
        <taxon>Bacteroidota</taxon>
        <taxon>Flavobacteriia</taxon>
        <taxon>Flavobacteriales</taxon>
        <taxon>Flavobacteriaceae</taxon>
        <taxon>Leeuwenhoekiella</taxon>
    </lineage>
</organism>
<dbReference type="InterPro" id="IPR036852">
    <property type="entry name" value="Peptidase_S8/S53_dom_sf"/>
</dbReference>
<feature type="chain" id="PRO_5020780694" evidence="8">
    <location>
        <begin position="22"/>
        <end position="552"/>
    </location>
</feature>
<evidence type="ECO:0000256" key="4">
    <source>
        <dbReference type="ARBA" id="ARBA00022825"/>
    </source>
</evidence>
<dbReference type="PANTHER" id="PTHR43399">
    <property type="entry name" value="SUBTILISIN-RELATED"/>
    <property type="match status" value="1"/>
</dbReference>
<feature type="active site" description="Charge relay system" evidence="5">
    <location>
        <position position="304"/>
    </location>
</feature>
<dbReference type="PROSITE" id="PS51257">
    <property type="entry name" value="PROKAR_LIPOPROTEIN"/>
    <property type="match status" value="1"/>
</dbReference>
<feature type="active site" description="Charge relay system" evidence="5">
    <location>
        <position position="475"/>
    </location>
</feature>
<dbReference type="Gene3D" id="3.40.50.200">
    <property type="entry name" value="Peptidase S8/S53 domain"/>
    <property type="match status" value="2"/>
</dbReference>
<dbReference type="OrthoDB" id="9798386at2"/>
<dbReference type="PROSITE" id="PS00138">
    <property type="entry name" value="SUBTILASE_SER"/>
    <property type="match status" value="1"/>
</dbReference>
<dbReference type="InterPro" id="IPR000209">
    <property type="entry name" value="Peptidase_S8/S53_dom"/>
</dbReference>
<dbReference type="GO" id="GO:0004252">
    <property type="term" value="F:serine-type endopeptidase activity"/>
    <property type="evidence" value="ECO:0007669"/>
    <property type="project" value="UniProtKB-UniRule"/>
</dbReference>
<dbReference type="PIRSF" id="PIRSF037892">
    <property type="entry name" value="Subtilisin_rel_SRU_0565"/>
    <property type="match status" value="1"/>
</dbReference>
<dbReference type="EMBL" id="QOVK01000001">
    <property type="protein sequence ID" value="RXG26448.1"/>
    <property type="molecule type" value="Genomic_DNA"/>
</dbReference>
<reference evidence="10 11" key="1">
    <citation type="submission" date="2018-07" db="EMBL/GenBank/DDBJ databases">
        <title>Leeuwenhoekiella genomics.</title>
        <authorList>
            <person name="Tahon G."/>
            <person name="Willems A."/>
        </authorList>
    </citation>
    <scope>NUCLEOTIDE SEQUENCE [LARGE SCALE GENOMIC DNA]</scope>
    <source>
        <strain evidence="10 11">LMG 29608</strain>
    </source>
</reference>
<evidence type="ECO:0000256" key="8">
    <source>
        <dbReference type="SAM" id="SignalP"/>
    </source>
</evidence>
<dbReference type="InterPro" id="IPR023828">
    <property type="entry name" value="Peptidase_S8_Ser-AS"/>
</dbReference>
<feature type="signal peptide" evidence="8">
    <location>
        <begin position="1"/>
        <end position="21"/>
    </location>
</feature>
<evidence type="ECO:0000256" key="3">
    <source>
        <dbReference type="ARBA" id="ARBA00022801"/>
    </source>
</evidence>
<dbReference type="InterPro" id="IPR034080">
    <property type="entry name" value="Protease_P7-like_dom"/>
</dbReference>
<evidence type="ECO:0000256" key="2">
    <source>
        <dbReference type="ARBA" id="ARBA00022670"/>
    </source>
</evidence>
<protein>
    <submittedName>
        <fullName evidence="10">Subtilase family protein</fullName>
    </submittedName>
</protein>
<sequence>MKRIFLAAFSAALLMSSCDTTAPLISIPAENVDQLPLKVSDLSEDQLKDWPAKDIQEDTIPGMSVEKTYDELIKEKGASVIVAVVDSGVDIEHEDLKAVIWTNTDEIPGNGIDDDKNGYIDDVHGWNFLGDIVQEQLEKSRIVQKYDAQFKGKTLEQIPSAQKEVFKTYTKAKKEVETEKEELIQQKTQYEQILAAVKSAHTAVSQKLGKEDYTAEEVEALEAATDMEQRNQAILTQMLNYEDTIPEFITMIGEQLESMADRLNNNYNLNGNYRAALGDNPDDIKDTNYGNNNVIGPDPESAMHGTHVAGIIAAERDNGVGMNGVANNVQIMSVRAVPDGDERDKDIALAIRYAVDNGAKVINTSFGKYFATNPEWVYDAIKYAAKKDVLIVNAAGNEGVDLDNGDTVYPNDQLDNVTEFADNVISVGALNDIYGGKLVASFSNYGKSNVDVFAPGVQIWSTVPGNEYRFLQGTSMAAPEVAGVAAMLRSYYPQFSAAQIKQIIMQTGVSTNIQVAAGGDAENVKSFSSLSKSGKMVNMYNAFKMAELSSKN</sequence>
<comment type="caution">
    <text evidence="10">The sequence shown here is derived from an EMBL/GenBank/DDBJ whole genome shotgun (WGS) entry which is preliminary data.</text>
</comment>
<dbReference type="AlphaFoldDB" id="A0A4Q0PIM4"/>
<dbReference type="PROSITE" id="PS51892">
    <property type="entry name" value="SUBTILASE"/>
    <property type="match status" value="1"/>
</dbReference>
<dbReference type="SUPFAM" id="SSF52743">
    <property type="entry name" value="Subtilisin-like"/>
    <property type="match status" value="1"/>
</dbReference>
<dbReference type="RefSeq" id="WP_128764105.1">
    <property type="nucleotide sequence ID" value="NZ_JBHUOO010000003.1"/>
</dbReference>
<dbReference type="PROSITE" id="PS00137">
    <property type="entry name" value="SUBTILASE_HIS"/>
    <property type="match status" value="1"/>
</dbReference>
<evidence type="ECO:0000256" key="5">
    <source>
        <dbReference type="PROSITE-ProRule" id="PRU01240"/>
    </source>
</evidence>
<keyword evidence="7" id="KW-0175">Coiled coil</keyword>
<dbReference type="InterPro" id="IPR022398">
    <property type="entry name" value="Peptidase_S8_His-AS"/>
</dbReference>
<dbReference type="Pfam" id="PF00082">
    <property type="entry name" value="Peptidase_S8"/>
    <property type="match status" value="1"/>
</dbReference>
<comment type="similarity">
    <text evidence="1 5 6">Belongs to the peptidase S8 family.</text>
</comment>
<evidence type="ECO:0000256" key="1">
    <source>
        <dbReference type="ARBA" id="ARBA00011073"/>
    </source>
</evidence>
<name>A0A4Q0PIM4_9FLAO</name>
<dbReference type="PROSITE" id="PS00136">
    <property type="entry name" value="SUBTILASE_ASP"/>
    <property type="match status" value="1"/>
</dbReference>
<evidence type="ECO:0000313" key="11">
    <source>
        <dbReference type="Proteomes" id="UP000289859"/>
    </source>
</evidence>
<evidence type="ECO:0000313" key="10">
    <source>
        <dbReference type="EMBL" id="RXG26448.1"/>
    </source>
</evidence>
<proteinExistence type="inferred from homology"/>
<dbReference type="InterPro" id="IPR051048">
    <property type="entry name" value="Peptidase_S8/S53_subtilisin"/>
</dbReference>